<dbReference type="EMBL" id="CAKXAJ010026149">
    <property type="protein sequence ID" value="CAH2258741.1"/>
    <property type="molecule type" value="Genomic_DNA"/>
</dbReference>
<comment type="caution">
    <text evidence="2">The sequence shown here is derived from an EMBL/GenBank/DDBJ whole genome shotgun (WGS) entry which is preliminary data.</text>
</comment>
<feature type="compositionally biased region" description="Polar residues" evidence="1">
    <location>
        <begin position="1"/>
        <end position="17"/>
    </location>
</feature>
<dbReference type="AlphaFoldDB" id="A0A8S4S8D3"/>
<evidence type="ECO:0000313" key="3">
    <source>
        <dbReference type="Proteomes" id="UP000838756"/>
    </source>
</evidence>
<dbReference type="Proteomes" id="UP000838756">
    <property type="component" value="Unassembled WGS sequence"/>
</dbReference>
<organism evidence="2 3">
    <name type="scientific">Pararge aegeria aegeria</name>
    <dbReference type="NCBI Taxonomy" id="348720"/>
    <lineage>
        <taxon>Eukaryota</taxon>
        <taxon>Metazoa</taxon>
        <taxon>Ecdysozoa</taxon>
        <taxon>Arthropoda</taxon>
        <taxon>Hexapoda</taxon>
        <taxon>Insecta</taxon>
        <taxon>Pterygota</taxon>
        <taxon>Neoptera</taxon>
        <taxon>Endopterygota</taxon>
        <taxon>Lepidoptera</taxon>
        <taxon>Glossata</taxon>
        <taxon>Ditrysia</taxon>
        <taxon>Papilionoidea</taxon>
        <taxon>Nymphalidae</taxon>
        <taxon>Satyrinae</taxon>
        <taxon>Satyrini</taxon>
        <taxon>Parargina</taxon>
        <taxon>Pararge</taxon>
    </lineage>
</organism>
<gene>
    <name evidence="2" type="primary">jg5414</name>
    <name evidence="2" type="ORF">PAEG_LOCUS23410</name>
</gene>
<protein>
    <submittedName>
        <fullName evidence="2">Jg5414 protein</fullName>
    </submittedName>
</protein>
<accession>A0A8S4S8D3</accession>
<name>A0A8S4S8D3_9NEOP</name>
<sequence length="72" mass="7436">MEHSYSPASATSSARNATQRDIRGIARAAAALSGLRSEPRLPAPPTAALRFCAGHVSVGALSTADDTWSTLL</sequence>
<evidence type="ECO:0000256" key="1">
    <source>
        <dbReference type="SAM" id="MobiDB-lite"/>
    </source>
</evidence>
<proteinExistence type="predicted"/>
<reference evidence="2" key="1">
    <citation type="submission" date="2022-03" db="EMBL/GenBank/DDBJ databases">
        <authorList>
            <person name="Lindestad O."/>
        </authorList>
    </citation>
    <scope>NUCLEOTIDE SEQUENCE</scope>
</reference>
<keyword evidence="3" id="KW-1185">Reference proteome</keyword>
<feature type="region of interest" description="Disordered" evidence="1">
    <location>
        <begin position="1"/>
        <end position="20"/>
    </location>
</feature>
<evidence type="ECO:0000313" key="2">
    <source>
        <dbReference type="EMBL" id="CAH2258741.1"/>
    </source>
</evidence>